<dbReference type="RefSeq" id="WP_240254184.1">
    <property type="nucleotide sequence ID" value="NZ_JAKTTI010000008.1"/>
</dbReference>
<dbReference type="PANTHER" id="PTHR30032:SF4">
    <property type="entry name" value="AMIDASE ENHANCER"/>
    <property type="match status" value="1"/>
</dbReference>
<dbReference type="InterPro" id="IPR013486">
    <property type="entry name" value="SpoIID/LytB"/>
</dbReference>
<comment type="caution">
    <text evidence="3">The sequence shown here is derived from an EMBL/GenBank/DDBJ whole genome shotgun (WGS) entry which is preliminary data.</text>
</comment>
<keyword evidence="1" id="KW-0472">Membrane</keyword>
<dbReference type="NCBIfam" id="TIGR02669">
    <property type="entry name" value="SpoIID_LytB"/>
    <property type="match status" value="1"/>
</dbReference>
<dbReference type="InterPro" id="IPR014225">
    <property type="entry name" value="Spore_II_D_firmicutes"/>
</dbReference>
<feature type="transmembrane region" description="Helical" evidence="1">
    <location>
        <begin position="7"/>
        <end position="29"/>
    </location>
</feature>
<dbReference type="Pfam" id="PF08486">
    <property type="entry name" value="SpoIID"/>
    <property type="match status" value="1"/>
</dbReference>
<dbReference type="GO" id="GO:0030288">
    <property type="term" value="C:outer membrane-bounded periplasmic space"/>
    <property type="evidence" value="ECO:0007669"/>
    <property type="project" value="TreeGrafter"/>
</dbReference>
<dbReference type="Proteomes" id="UP001431131">
    <property type="component" value="Unassembled WGS sequence"/>
</dbReference>
<dbReference type="EMBL" id="JAKTTI010000008">
    <property type="protein sequence ID" value="MCH1625160.1"/>
    <property type="molecule type" value="Genomic_DNA"/>
</dbReference>
<proteinExistence type="predicted"/>
<dbReference type="PANTHER" id="PTHR30032">
    <property type="entry name" value="N-ACETYLMURAMOYL-L-ALANINE AMIDASE-RELATED"/>
    <property type="match status" value="1"/>
</dbReference>
<reference evidence="3" key="1">
    <citation type="submission" date="2022-02" db="EMBL/GenBank/DDBJ databases">
        <title>Fredinandcohnia quinoae sp. nov. isolated from Chenopodium quinoa seeds.</title>
        <authorList>
            <person name="Saati-Santamaria Z."/>
            <person name="Flores-Felix J.D."/>
            <person name="Igual J.M."/>
            <person name="Velazquez E."/>
            <person name="Garcia-Fraile P."/>
            <person name="Martinez-Molina E."/>
        </authorList>
    </citation>
    <scope>NUCLEOTIDE SEQUENCE</scope>
    <source>
        <strain evidence="3">SECRCQ15</strain>
    </source>
</reference>
<accession>A0AAW5E1L2</accession>
<evidence type="ECO:0000259" key="2">
    <source>
        <dbReference type="Pfam" id="PF08486"/>
    </source>
</evidence>
<feature type="domain" description="Sporulation stage II protein D amidase enhancer LytB N-terminal" evidence="2">
    <location>
        <begin position="65"/>
        <end position="170"/>
    </location>
</feature>
<keyword evidence="1" id="KW-1133">Transmembrane helix</keyword>
<sequence>MKPIKPFIVLVAILFVVILMIPTLLVIPFSEEKASGKLEEAPKSNPESLSVSTEPAVEVAVYRANMGNTVDIPLEEYVIGVLASEMPASFELEALKAQALAARTYVVRQMLSEQKVGVPKGTNADVTDTTSHQVYKSKEELKNEMKEDYDWKMEKLIKAVTETKGQILTYDGAPIDASFFSTSNGYTENSEDYWKNPYPYLKSVPSPWDKNSKEFHGQITMSVKDFEQRLGVKIGDSKEIGKIIERTSSNRVATVEIGGKTFSGKEIREKYLDLRSSDFSWERKGDHIIIDTKGYGHGVGMSQYGADGMAKEGKSYKDIVTYYYQGVQISSATDFLNKITAKK</sequence>
<dbReference type="NCBIfam" id="TIGR02870">
    <property type="entry name" value="spore_II_D"/>
    <property type="match status" value="1"/>
</dbReference>
<keyword evidence="1" id="KW-0812">Transmembrane</keyword>
<gene>
    <name evidence="3" type="primary">spoIID</name>
    <name evidence="3" type="ORF">MJG50_07455</name>
</gene>
<dbReference type="AlphaFoldDB" id="A0AAW5E1L2"/>
<protein>
    <submittedName>
        <fullName evidence="3">Stage II sporulation protein D</fullName>
    </submittedName>
</protein>
<evidence type="ECO:0000313" key="3">
    <source>
        <dbReference type="EMBL" id="MCH1625160.1"/>
    </source>
</evidence>
<evidence type="ECO:0000256" key="1">
    <source>
        <dbReference type="SAM" id="Phobius"/>
    </source>
</evidence>
<keyword evidence="4" id="KW-1185">Reference proteome</keyword>
<dbReference type="GO" id="GO:0030435">
    <property type="term" value="P:sporulation resulting in formation of a cellular spore"/>
    <property type="evidence" value="ECO:0007669"/>
    <property type="project" value="InterPro"/>
</dbReference>
<dbReference type="InterPro" id="IPR051922">
    <property type="entry name" value="Bact_Sporulation_Assoc"/>
</dbReference>
<organism evidence="3 4">
    <name type="scientific">Fredinandcohnia quinoae</name>
    <dbReference type="NCBI Taxonomy" id="2918902"/>
    <lineage>
        <taxon>Bacteria</taxon>
        <taxon>Bacillati</taxon>
        <taxon>Bacillota</taxon>
        <taxon>Bacilli</taxon>
        <taxon>Bacillales</taxon>
        <taxon>Bacillaceae</taxon>
        <taxon>Fredinandcohnia</taxon>
    </lineage>
</organism>
<dbReference type="InterPro" id="IPR013693">
    <property type="entry name" value="SpoIID/LytB_N"/>
</dbReference>
<evidence type="ECO:0000313" key="4">
    <source>
        <dbReference type="Proteomes" id="UP001431131"/>
    </source>
</evidence>
<name>A0AAW5E1L2_9BACI</name>